<name>A0A259U3R7_9BACT</name>
<comment type="caution">
    <text evidence="1">The sequence shown here is derived from an EMBL/GenBank/DDBJ whole genome shotgun (WGS) entry which is preliminary data.</text>
</comment>
<dbReference type="Gene3D" id="1.10.3680.10">
    <property type="entry name" value="TerB-like"/>
    <property type="match status" value="1"/>
</dbReference>
<evidence type="ECO:0000313" key="1">
    <source>
        <dbReference type="EMBL" id="OZC04497.1"/>
    </source>
</evidence>
<dbReference type="InParanoid" id="A0A259U3R7"/>
<dbReference type="InterPro" id="IPR029024">
    <property type="entry name" value="TerB-like"/>
</dbReference>
<dbReference type="SUPFAM" id="SSF158682">
    <property type="entry name" value="TerB-like"/>
    <property type="match status" value="1"/>
</dbReference>
<dbReference type="Proteomes" id="UP000216446">
    <property type="component" value="Unassembled WGS sequence"/>
</dbReference>
<dbReference type="RefSeq" id="WP_094551033.1">
    <property type="nucleotide sequence ID" value="NZ_MQWB01000001.1"/>
</dbReference>
<accession>A0A259U3R7</accession>
<evidence type="ECO:0000313" key="2">
    <source>
        <dbReference type="Proteomes" id="UP000216446"/>
    </source>
</evidence>
<dbReference type="EMBL" id="MQWB01000001">
    <property type="protein sequence ID" value="OZC04497.1"/>
    <property type="molecule type" value="Genomic_DNA"/>
</dbReference>
<proteinExistence type="predicted"/>
<protein>
    <submittedName>
        <fullName evidence="1">Uncharacterized protein</fullName>
    </submittedName>
</protein>
<sequence>MADLTPLDLSTLSNELRLAFYGALFSMSNADRDMDEAEDDRIFESLDLSDLDSESRTKILRLAIDPPPLERGLLAFRGESESLRRALMLNLIDVVLADGIIEPGEHVGLHEARQVLGLSRDVVSELHDIAHDAQSVENLSRPIQPA</sequence>
<dbReference type="CDD" id="cd07177">
    <property type="entry name" value="terB_like"/>
    <property type="match status" value="1"/>
</dbReference>
<reference evidence="1 2" key="1">
    <citation type="submission" date="2016-11" db="EMBL/GenBank/DDBJ databases">
        <title>Study of marine rhodopsin-containing bacteria.</title>
        <authorList>
            <person name="Yoshizawa S."/>
            <person name="Kumagai Y."/>
            <person name="Kogure K."/>
        </authorList>
    </citation>
    <scope>NUCLEOTIDE SEQUENCE [LARGE SCALE GENOMIC DNA]</scope>
    <source>
        <strain evidence="1 2">SG-29</strain>
    </source>
</reference>
<gene>
    <name evidence="1" type="ORF">BSZ36_16850</name>
</gene>
<keyword evidence="2" id="KW-1185">Reference proteome</keyword>
<dbReference type="AlphaFoldDB" id="A0A259U3R7"/>
<dbReference type="OrthoDB" id="1524556at2"/>
<organism evidence="1 2">
    <name type="scientific">Rubricoccus marinus</name>
    <dbReference type="NCBI Taxonomy" id="716817"/>
    <lineage>
        <taxon>Bacteria</taxon>
        <taxon>Pseudomonadati</taxon>
        <taxon>Rhodothermota</taxon>
        <taxon>Rhodothermia</taxon>
        <taxon>Rhodothermales</taxon>
        <taxon>Rubricoccaceae</taxon>
        <taxon>Rubricoccus</taxon>
    </lineage>
</organism>